<dbReference type="EMBL" id="JAZDWZ010000001">
    <property type="protein sequence ID" value="MEE3928041.1"/>
    <property type="molecule type" value="Genomic_DNA"/>
</dbReference>
<dbReference type="RefSeq" id="WP_330500456.1">
    <property type="nucleotide sequence ID" value="NZ_JAZDWZ010000001.1"/>
</dbReference>
<sequence length="695" mass="82789">MKKSKLILFIGTLVFVPLFILALIFGSLKLYNFLSLQTQNQVYKNQKRHNLNDISVSSNLDNYNFNFSNLKIDAFKNAAYDFLDPQLKKDLNDDFNKFNDDFKLSIQKSIFTDKKIYVLEYVDPYTNLKFRDFSYYINEEKDDIRFFLDKNGLKLLAFYFKKSIPFSNEINDLGSVNINDFDIIQINSRGLYIQNNSSIYLNAYDLIEKGISLEDKVKFLIPTLFHEYFHHFAKFYLKTPTLKQNQKNNYVGVTSTINDEDEGHNHQKFNYWNKHFYDNFVNILNFTRDSNDDRKYFYLNNIDTKYQWFLNDQVVSNVNNKIFDFLTLKDLFYNSNIIDQDSSEESKNAINKVNNYFALNNDNVIFDATLSEFKTSLSTLQYVYDLDELIARENTKSSFIPFANKINKKIFFKEAKDGLYYYLDWFGIFVFRDDNQLVSRSFNNYFDDYYKVFFDAVGKYKQIFYPIQISDKRLKYPNYLFIKSANPTEQYPFLYSQFNFYKLNLDMLGYGKNISSISVKHPEYQFVKANEKVLIDIKDNNQNFIKLNGFLDYNNKYKGFVFFSKNPQNPYIKATFDKKLIFRFNSITHNPLIEKSISDFNLFPQNIYTNNDIFYSYSTKDFINLDLVDISKSISYWDDINNDDEIQENEIISDVKITINNLIDLNSKTINKLDEKHYYSLIEKDNNLYFEKINS</sequence>
<gene>
    <name evidence="1" type="ORF">V2E24_00415</name>
</gene>
<dbReference type="Proteomes" id="UP001344817">
    <property type="component" value="Unassembled WGS sequence"/>
</dbReference>
<organism evidence="1 2">
    <name type="scientific">Mycoplasmopsis ciconiae</name>
    <dbReference type="NCBI Taxonomy" id="561067"/>
    <lineage>
        <taxon>Bacteria</taxon>
        <taxon>Bacillati</taxon>
        <taxon>Mycoplasmatota</taxon>
        <taxon>Mycoplasmoidales</taxon>
        <taxon>Metamycoplasmataceae</taxon>
        <taxon>Mycoplasmopsis</taxon>
    </lineage>
</organism>
<comment type="caution">
    <text evidence="1">The sequence shown here is derived from an EMBL/GenBank/DDBJ whole genome shotgun (WGS) entry which is preliminary data.</text>
</comment>
<name>A0ABU7MM39_9BACT</name>
<evidence type="ECO:0000313" key="2">
    <source>
        <dbReference type="Proteomes" id="UP001344817"/>
    </source>
</evidence>
<accession>A0ABU7MM39</accession>
<dbReference type="InterPro" id="IPR054786">
    <property type="entry name" value="MYPU_1760-like"/>
</dbReference>
<protein>
    <submittedName>
        <fullName evidence="1">Uncharacterized protein</fullName>
    </submittedName>
</protein>
<keyword evidence="2" id="KW-1185">Reference proteome</keyword>
<evidence type="ECO:0000313" key="1">
    <source>
        <dbReference type="EMBL" id="MEE3928041.1"/>
    </source>
</evidence>
<dbReference type="NCBIfam" id="NF045830">
    <property type="entry name" value="MYPU_1760_HExxH"/>
    <property type="match status" value="1"/>
</dbReference>
<proteinExistence type="predicted"/>
<reference evidence="1" key="1">
    <citation type="submission" date="2024-01" db="EMBL/GenBank/DDBJ databases">
        <title>Genome sequence of Mycoplasma ciconiae type strain DSM 25251.</title>
        <authorList>
            <person name="Spergser J."/>
        </authorList>
    </citation>
    <scope>NUCLEOTIDE SEQUENCE [LARGE SCALE GENOMIC DNA]</scope>
    <source>
        <strain evidence="1">DSM 25251</strain>
    </source>
</reference>